<dbReference type="Pfam" id="PF07980">
    <property type="entry name" value="SusD_RagB"/>
    <property type="match status" value="1"/>
</dbReference>
<dbReference type="Pfam" id="PF14322">
    <property type="entry name" value="SusD-like_3"/>
    <property type="match status" value="1"/>
</dbReference>
<accession>A0ABS9SEN5</accession>
<feature type="domain" description="RagB/SusD" evidence="7">
    <location>
        <begin position="293"/>
        <end position="502"/>
    </location>
</feature>
<dbReference type="InterPro" id="IPR011990">
    <property type="entry name" value="TPR-like_helical_dom_sf"/>
</dbReference>
<evidence type="ECO:0000256" key="3">
    <source>
        <dbReference type="ARBA" id="ARBA00022729"/>
    </source>
</evidence>
<keyword evidence="3" id="KW-0732">Signal</keyword>
<keyword evidence="10" id="KW-1185">Reference proteome</keyword>
<dbReference type="PROSITE" id="PS51257">
    <property type="entry name" value="PROKAR_LIPOPROTEIN"/>
    <property type="match status" value="1"/>
</dbReference>
<keyword evidence="4 6" id="KW-0472">Membrane</keyword>
<evidence type="ECO:0000256" key="2">
    <source>
        <dbReference type="ARBA" id="ARBA00006275"/>
    </source>
</evidence>
<evidence type="ECO:0000256" key="5">
    <source>
        <dbReference type="ARBA" id="ARBA00023237"/>
    </source>
</evidence>
<reference evidence="9 10" key="1">
    <citation type="submission" date="2022-02" db="EMBL/GenBank/DDBJ databases">
        <authorList>
            <person name="Min J."/>
        </authorList>
    </citation>
    <scope>NUCLEOTIDE SEQUENCE [LARGE SCALE GENOMIC DNA]</scope>
    <source>
        <strain evidence="9 10">GR10-1</strain>
    </source>
</reference>
<dbReference type="SUPFAM" id="SSF48452">
    <property type="entry name" value="TPR-like"/>
    <property type="match status" value="1"/>
</dbReference>
<evidence type="ECO:0000259" key="7">
    <source>
        <dbReference type="Pfam" id="PF07980"/>
    </source>
</evidence>
<feature type="domain" description="SusD-like N-terminal" evidence="8">
    <location>
        <begin position="104"/>
        <end position="196"/>
    </location>
</feature>
<comment type="similarity">
    <text evidence="2">Belongs to the SusD family.</text>
</comment>
<evidence type="ECO:0000313" key="10">
    <source>
        <dbReference type="Proteomes" id="UP001202248"/>
    </source>
</evidence>
<feature type="transmembrane region" description="Helical" evidence="6">
    <location>
        <begin position="7"/>
        <end position="25"/>
    </location>
</feature>
<keyword evidence="6" id="KW-0812">Transmembrane</keyword>
<comment type="caution">
    <text evidence="9">The sequence shown here is derived from an EMBL/GenBank/DDBJ whole genome shotgun (WGS) entry which is preliminary data.</text>
</comment>
<evidence type="ECO:0000259" key="8">
    <source>
        <dbReference type="Pfam" id="PF14322"/>
    </source>
</evidence>
<evidence type="ECO:0000256" key="4">
    <source>
        <dbReference type="ARBA" id="ARBA00023136"/>
    </source>
</evidence>
<evidence type="ECO:0000256" key="6">
    <source>
        <dbReference type="SAM" id="Phobius"/>
    </source>
</evidence>
<dbReference type="Gene3D" id="1.25.40.390">
    <property type="match status" value="1"/>
</dbReference>
<keyword evidence="6" id="KW-1133">Transmembrane helix</keyword>
<organism evidence="9 10">
    <name type="scientific">Niabella ginsengisoli</name>
    <dbReference type="NCBI Taxonomy" id="522298"/>
    <lineage>
        <taxon>Bacteria</taxon>
        <taxon>Pseudomonadati</taxon>
        <taxon>Bacteroidota</taxon>
        <taxon>Chitinophagia</taxon>
        <taxon>Chitinophagales</taxon>
        <taxon>Chitinophagaceae</taxon>
        <taxon>Niabella</taxon>
    </lineage>
</organism>
<dbReference type="Proteomes" id="UP001202248">
    <property type="component" value="Unassembled WGS sequence"/>
</dbReference>
<dbReference type="RefSeq" id="WP_240826238.1">
    <property type="nucleotide sequence ID" value="NZ_JAKWBL010000001.1"/>
</dbReference>
<protein>
    <submittedName>
        <fullName evidence="9">RagB/SusD family nutrient uptake outer membrane protein</fullName>
    </submittedName>
</protein>
<evidence type="ECO:0000313" key="9">
    <source>
        <dbReference type="EMBL" id="MCH5596823.1"/>
    </source>
</evidence>
<evidence type="ECO:0000256" key="1">
    <source>
        <dbReference type="ARBA" id="ARBA00004442"/>
    </source>
</evidence>
<sequence length="565" mass="63964">MKYTNTYLFILAFVVMALFGCKKFLDRPPLTEVTDETAWTSEDNLRLYANKFYPAFFTGYGLGFNTEGAAMMDYQFSDDVFLMGNQGNFTRSVPNGGSIWEMDTIRSVNIMLDRMETRMKDLLEEDAYNHWTGIARFFRGLEYTRLVTKFGDVPYYDYVPSDINLDDLYKPRTPRNEVMDAVYNDLKFALENVRASDGDQFVNKYVVAGFTSRAALYEGTWQKYYYNNNERARKFLELAQEAANIVISSGKYDIVTDFRSLFASNNLGGNKDVVFYRNYDAAAGITHSVASYNNLSESLAFGPTTDLIKSFICVDGNTWQTSGEDDANDFTLSKIITTRDSRLEASFYDKPTPKNRAAFWYITKFIPRSVITSVAAGATPPNEFTSSKNETDYPVFRYAEALLNWIEAKAELSTIGGAAITQADINLSVNKIRDRPLAKEAEDKGVKPTAHLDINNLPNDPEKDPSVPALLWEIRRERRMELAFEHSRFEDLKRWGKVAYMDTDNSKDLTSGGWVNFSSELPPTELKAGISVIDMAGNTIVYNGSNGALLKGFLEQPIQMADYHT</sequence>
<gene>
    <name evidence="9" type="ORF">MKP09_02230</name>
</gene>
<dbReference type="EMBL" id="JAKWBL010000001">
    <property type="protein sequence ID" value="MCH5596823.1"/>
    <property type="molecule type" value="Genomic_DNA"/>
</dbReference>
<name>A0ABS9SEN5_9BACT</name>
<dbReference type="InterPro" id="IPR012944">
    <property type="entry name" value="SusD_RagB_dom"/>
</dbReference>
<comment type="subcellular location">
    <subcellularLocation>
        <location evidence="1">Cell outer membrane</location>
    </subcellularLocation>
</comment>
<dbReference type="InterPro" id="IPR033985">
    <property type="entry name" value="SusD-like_N"/>
</dbReference>
<keyword evidence="5" id="KW-0998">Cell outer membrane</keyword>
<proteinExistence type="inferred from homology"/>